<keyword evidence="6" id="KW-0449">Lipoprotein</keyword>
<dbReference type="PANTHER" id="PTHR46149">
    <property type="entry name" value="MIP08469P"/>
    <property type="match status" value="1"/>
</dbReference>
<comment type="subcellular location">
    <subcellularLocation>
        <location evidence="1">Cell membrane</location>
        <topology evidence="1">Lipid-anchor</topology>
    </subcellularLocation>
</comment>
<dbReference type="EnsemblMetazoa" id="MESCA004591-RA">
    <property type="protein sequence ID" value="MESCA004591-PA"/>
    <property type="gene ID" value="MESCA004591"/>
</dbReference>
<evidence type="ECO:0000256" key="1">
    <source>
        <dbReference type="ARBA" id="ARBA00004193"/>
    </source>
</evidence>
<sequence length="112" mass="12678">MSDERLRLVVLGGSGVGKSSILKRFICKTYTDRYKATVEDLYTREYAIGEQTLKVDILDTSGDMEFPAMRRLSIANANGFILVYAATSAPSFACVKQCFEEIREQRNDYQKC</sequence>
<dbReference type="PROSITE" id="PS51419">
    <property type="entry name" value="RAB"/>
    <property type="match status" value="1"/>
</dbReference>
<dbReference type="NCBIfam" id="TIGR00231">
    <property type="entry name" value="small_GTP"/>
    <property type="match status" value="1"/>
</dbReference>
<dbReference type="SUPFAM" id="SSF52540">
    <property type="entry name" value="P-loop containing nucleoside triphosphate hydrolases"/>
    <property type="match status" value="1"/>
</dbReference>
<name>T1GM23_MEGSC</name>
<dbReference type="InterPro" id="IPR027417">
    <property type="entry name" value="P-loop_NTPase"/>
</dbReference>
<dbReference type="STRING" id="36166.T1GM23"/>
<dbReference type="AlphaFoldDB" id="T1GM23"/>
<reference evidence="9" key="1">
    <citation type="submission" date="2013-02" db="EMBL/GenBank/DDBJ databases">
        <authorList>
            <person name="Hughes D."/>
        </authorList>
    </citation>
    <scope>NUCLEOTIDE SEQUENCE</scope>
    <source>
        <strain>Durham</strain>
        <strain evidence="9">NC isolate 2 -- Noor lab</strain>
    </source>
</reference>
<dbReference type="EMBL" id="CAQQ02393306">
    <property type="status" value="NOT_ANNOTATED_CDS"/>
    <property type="molecule type" value="Genomic_DNA"/>
</dbReference>
<keyword evidence="3" id="KW-0488">Methylation</keyword>
<keyword evidence="4" id="KW-0547">Nucleotide-binding</keyword>
<accession>T1GM23</accession>
<evidence type="ECO:0000256" key="2">
    <source>
        <dbReference type="ARBA" id="ARBA00022475"/>
    </source>
</evidence>
<dbReference type="OMA" id="REQRNDY"/>
<keyword evidence="5" id="KW-0472">Membrane</keyword>
<dbReference type="Gene3D" id="3.40.50.300">
    <property type="entry name" value="P-loop containing nucleotide triphosphate hydrolases"/>
    <property type="match status" value="1"/>
</dbReference>
<dbReference type="GO" id="GO:0003924">
    <property type="term" value="F:GTPase activity"/>
    <property type="evidence" value="ECO:0007669"/>
    <property type="project" value="InterPro"/>
</dbReference>
<reference evidence="8" key="2">
    <citation type="submission" date="2015-06" db="UniProtKB">
        <authorList>
            <consortium name="EnsemblMetazoa"/>
        </authorList>
    </citation>
    <scope>IDENTIFICATION</scope>
</reference>
<evidence type="ECO:0000256" key="6">
    <source>
        <dbReference type="ARBA" id="ARBA00023288"/>
    </source>
</evidence>
<evidence type="ECO:0000313" key="9">
    <source>
        <dbReference type="Proteomes" id="UP000015102"/>
    </source>
</evidence>
<dbReference type="PANTHER" id="PTHR46149:SF7">
    <property type="entry name" value="GTP-BINDING PROTEIN DI-RAS2"/>
    <property type="match status" value="1"/>
</dbReference>
<protein>
    <submittedName>
        <fullName evidence="8">Uncharacterized protein</fullName>
    </submittedName>
</protein>
<evidence type="ECO:0000256" key="4">
    <source>
        <dbReference type="ARBA" id="ARBA00023134"/>
    </source>
</evidence>
<evidence type="ECO:0000256" key="5">
    <source>
        <dbReference type="ARBA" id="ARBA00023136"/>
    </source>
</evidence>
<keyword evidence="2" id="KW-1003">Cell membrane</keyword>
<dbReference type="InterPro" id="IPR001806">
    <property type="entry name" value="Small_GTPase"/>
</dbReference>
<dbReference type="Proteomes" id="UP000015102">
    <property type="component" value="Unassembled WGS sequence"/>
</dbReference>
<organism evidence="8 9">
    <name type="scientific">Megaselia scalaris</name>
    <name type="common">Humpbacked fly</name>
    <name type="synonym">Phora scalaris</name>
    <dbReference type="NCBI Taxonomy" id="36166"/>
    <lineage>
        <taxon>Eukaryota</taxon>
        <taxon>Metazoa</taxon>
        <taxon>Ecdysozoa</taxon>
        <taxon>Arthropoda</taxon>
        <taxon>Hexapoda</taxon>
        <taxon>Insecta</taxon>
        <taxon>Pterygota</taxon>
        <taxon>Neoptera</taxon>
        <taxon>Endopterygota</taxon>
        <taxon>Diptera</taxon>
        <taxon>Brachycera</taxon>
        <taxon>Muscomorpha</taxon>
        <taxon>Platypezoidea</taxon>
        <taxon>Phoridae</taxon>
        <taxon>Megaseliini</taxon>
        <taxon>Megaselia</taxon>
    </lineage>
</organism>
<evidence type="ECO:0000256" key="7">
    <source>
        <dbReference type="ARBA" id="ARBA00038061"/>
    </source>
</evidence>
<dbReference type="InterPro" id="IPR052236">
    <property type="entry name" value="Small_GTPase_RasD"/>
</dbReference>
<dbReference type="GO" id="GO:0005886">
    <property type="term" value="C:plasma membrane"/>
    <property type="evidence" value="ECO:0007669"/>
    <property type="project" value="UniProtKB-SubCell"/>
</dbReference>
<dbReference type="InterPro" id="IPR005225">
    <property type="entry name" value="Small_GTP-bd"/>
</dbReference>
<comment type="similarity">
    <text evidence="7">Belongs to the small GTPase superfamily. RasD family.</text>
</comment>
<dbReference type="PRINTS" id="PR00449">
    <property type="entry name" value="RASTRNSFRMNG"/>
</dbReference>
<dbReference type="Pfam" id="PF00071">
    <property type="entry name" value="Ras"/>
    <property type="match status" value="1"/>
</dbReference>
<dbReference type="SMART" id="SM00173">
    <property type="entry name" value="RAS"/>
    <property type="match status" value="1"/>
</dbReference>
<keyword evidence="9" id="KW-1185">Reference proteome</keyword>
<evidence type="ECO:0000313" key="8">
    <source>
        <dbReference type="EnsemblMetazoa" id="MESCA004591-PA"/>
    </source>
</evidence>
<dbReference type="HOGENOM" id="CLU_041217_9_9_1"/>
<keyword evidence="4" id="KW-0342">GTP-binding</keyword>
<dbReference type="GO" id="GO:0005525">
    <property type="term" value="F:GTP binding"/>
    <property type="evidence" value="ECO:0007669"/>
    <property type="project" value="UniProtKB-KW"/>
</dbReference>
<evidence type="ECO:0000256" key="3">
    <source>
        <dbReference type="ARBA" id="ARBA00022481"/>
    </source>
</evidence>
<dbReference type="PROSITE" id="PS51421">
    <property type="entry name" value="RAS"/>
    <property type="match status" value="1"/>
</dbReference>
<dbReference type="SMART" id="SM00175">
    <property type="entry name" value="RAB"/>
    <property type="match status" value="1"/>
</dbReference>
<proteinExistence type="inferred from homology"/>